<gene>
    <name evidence="2" type="ORF">PIB30_059057</name>
</gene>
<evidence type="ECO:0000313" key="3">
    <source>
        <dbReference type="Proteomes" id="UP001341840"/>
    </source>
</evidence>
<evidence type="ECO:0000256" key="1">
    <source>
        <dbReference type="SAM" id="MobiDB-lite"/>
    </source>
</evidence>
<name>A0ABU6QJU8_9FABA</name>
<dbReference type="Proteomes" id="UP001341840">
    <property type="component" value="Unassembled WGS sequence"/>
</dbReference>
<dbReference type="EMBL" id="JASCZI010000504">
    <property type="protein sequence ID" value="MED6112148.1"/>
    <property type="molecule type" value="Genomic_DNA"/>
</dbReference>
<reference evidence="2 3" key="1">
    <citation type="journal article" date="2023" name="Plants (Basel)">
        <title>Bridging the Gap: Combining Genomics and Transcriptomics Approaches to Understand Stylosanthes scabra, an Orphan Legume from the Brazilian Caatinga.</title>
        <authorList>
            <person name="Ferreira-Neto J.R.C."/>
            <person name="da Silva M.D."/>
            <person name="Binneck E."/>
            <person name="de Melo N.F."/>
            <person name="da Silva R.H."/>
            <person name="de Melo A.L.T.M."/>
            <person name="Pandolfi V."/>
            <person name="Bustamante F.O."/>
            <person name="Brasileiro-Vidal A.C."/>
            <person name="Benko-Iseppon A.M."/>
        </authorList>
    </citation>
    <scope>NUCLEOTIDE SEQUENCE [LARGE SCALE GENOMIC DNA]</scope>
    <source>
        <tissue evidence="2">Leaves</tissue>
    </source>
</reference>
<feature type="region of interest" description="Disordered" evidence="1">
    <location>
        <begin position="1"/>
        <end position="54"/>
    </location>
</feature>
<keyword evidence="3" id="KW-1185">Reference proteome</keyword>
<protein>
    <submittedName>
        <fullName evidence="2">Uncharacterized protein</fullName>
    </submittedName>
</protein>
<accession>A0ABU6QJU8</accession>
<sequence>MESPIGMQNPKSARFWNGIDGSRTGKPNKNCSNSEREKKTLTPELGEAGTTEMETTRRCSWLLDDVRGETEWESTNATSEGAMKVGTTTLSCSWSDDDGFCLQRGRWGRRNMARAVGERLGLGLLGFLEEEK</sequence>
<comment type="caution">
    <text evidence="2">The sequence shown here is derived from an EMBL/GenBank/DDBJ whole genome shotgun (WGS) entry which is preliminary data.</text>
</comment>
<evidence type="ECO:0000313" key="2">
    <source>
        <dbReference type="EMBL" id="MED6112148.1"/>
    </source>
</evidence>
<proteinExistence type="predicted"/>
<organism evidence="2 3">
    <name type="scientific">Stylosanthes scabra</name>
    <dbReference type="NCBI Taxonomy" id="79078"/>
    <lineage>
        <taxon>Eukaryota</taxon>
        <taxon>Viridiplantae</taxon>
        <taxon>Streptophyta</taxon>
        <taxon>Embryophyta</taxon>
        <taxon>Tracheophyta</taxon>
        <taxon>Spermatophyta</taxon>
        <taxon>Magnoliopsida</taxon>
        <taxon>eudicotyledons</taxon>
        <taxon>Gunneridae</taxon>
        <taxon>Pentapetalae</taxon>
        <taxon>rosids</taxon>
        <taxon>fabids</taxon>
        <taxon>Fabales</taxon>
        <taxon>Fabaceae</taxon>
        <taxon>Papilionoideae</taxon>
        <taxon>50 kb inversion clade</taxon>
        <taxon>dalbergioids sensu lato</taxon>
        <taxon>Dalbergieae</taxon>
        <taxon>Pterocarpus clade</taxon>
        <taxon>Stylosanthes</taxon>
    </lineage>
</organism>